<feature type="domain" description="Radical SAM core" evidence="1">
    <location>
        <begin position="167"/>
        <end position="434"/>
    </location>
</feature>
<dbReference type="CDD" id="cd01335">
    <property type="entry name" value="Radical_SAM"/>
    <property type="match status" value="1"/>
</dbReference>
<comment type="caution">
    <text evidence="2">The sequence shown here is derived from an EMBL/GenBank/DDBJ whole genome shotgun (WGS) entry which is preliminary data.</text>
</comment>
<dbReference type="InterPro" id="IPR006638">
    <property type="entry name" value="Elp3/MiaA/NifB-like_rSAM"/>
</dbReference>
<dbReference type="Pfam" id="PF04055">
    <property type="entry name" value="Radical_SAM"/>
    <property type="match status" value="1"/>
</dbReference>
<dbReference type="InterPro" id="IPR058240">
    <property type="entry name" value="rSAM_sf"/>
</dbReference>
<dbReference type="PANTHER" id="PTHR13932">
    <property type="entry name" value="COPROPORPHYRINIGEN III OXIDASE"/>
    <property type="match status" value="1"/>
</dbReference>
<dbReference type="EMBL" id="JBHSHC010000025">
    <property type="protein sequence ID" value="MFC4766589.1"/>
    <property type="molecule type" value="Genomic_DNA"/>
</dbReference>
<dbReference type="PANTHER" id="PTHR13932:SF1">
    <property type="entry name" value="OXYGEN-INDEPENDENT COPROPORPHYRINOGEN-III OXIDASE-LIKE PROTEIN HEMZ"/>
    <property type="match status" value="1"/>
</dbReference>
<accession>A0ABV9PYH2</accession>
<evidence type="ECO:0000313" key="2">
    <source>
        <dbReference type="EMBL" id="MFC4766589.1"/>
    </source>
</evidence>
<dbReference type="Gene3D" id="3.80.30.20">
    <property type="entry name" value="tm_1862 like domain"/>
    <property type="match status" value="1"/>
</dbReference>
<dbReference type="SUPFAM" id="SSF102114">
    <property type="entry name" value="Radical SAM enzymes"/>
    <property type="match status" value="1"/>
</dbReference>
<name>A0ABV9PYH2_9BACL</name>
<keyword evidence="3" id="KW-1185">Reference proteome</keyword>
<proteinExistence type="predicted"/>
<organism evidence="2 3">
    <name type="scientific">Effusibacillus consociatus</name>
    <dbReference type="NCBI Taxonomy" id="1117041"/>
    <lineage>
        <taxon>Bacteria</taxon>
        <taxon>Bacillati</taxon>
        <taxon>Bacillota</taxon>
        <taxon>Bacilli</taxon>
        <taxon>Bacillales</taxon>
        <taxon>Alicyclobacillaceae</taxon>
        <taxon>Effusibacillus</taxon>
    </lineage>
</organism>
<reference evidence="3" key="1">
    <citation type="journal article" date="2019" name="Int. J. Syst. Evol. Microbiol.">
        <title>The Global Catalogue of Microorganisms (GCM) 10K type strain sequencing project: providing services to taxonomists for standard genome sequencing and annotation.</title>
        <authorList>
            <consortium name="The Broad Institute Genomics Platform"/>
            <consortium name="The Broad Institute Genome Sequencing Center for Infectious Disease"/>
            <person name="Wu L."/>
            <person name="Ma J."/>
        </authorList>
    </citation>
    <scope>NUCLEOTIDE SEQUENCE [LARGE SCALE GENOMIC DNA]</scope>
    <source>
        <strain evidence="3">WYCCWR 12678</strain>
    </source>
</reference>
<dbReference type="Proteomes" id="UP001596002">
    <property type="component" value="Unassembled WGS sequence"/>
</dbReference>
<evidence type="ECO:0000313" key="3">
    <source>
        <dbReference type="Proteomes" id="UP001596002"/>
    </source>
</evidence>
<dbReference type="SFLD" id="SFLDS00029">
    <property type="entry name" value="Radical_SAM"/>
    <property type="match status" value="1"/>
</dbReference>
<sequence length="531" mass="60124">MRIFVNQIGFDFQPEVERMTYLFFEEDLVTFQDIGNPEMELRIRFADRDGALHAVAELYEKGALQSIATYRQPAPLGENHATLRKKSKQTVLHAVHDCLADYTGAGQPWGILTGVRPLKLVHGMLEQGLSRDYIRSSLASTYRIAPDRIDLLLDIADAQLCTVPDLYDISNQASIYIGIPFCPTHCAYCTFPAYSMEEKYTYAFDFLKGLEKEFVAVGRFLRDYGIPVTSVYLGGGTPTSLNAPEMEFLMEVLYREIPGGDAWARRAKESSVQAIAGEDVRKGFAQGGSWREFTVEAGRPDTITSERVNVMRRYHVNRISVNPQTFKAQTLKAIGRGHTPDIVDRRFHMVKEAGFENINMDMILGLPGEDLDDVRYTRERIEALKPDSVTVHTMSFKRTAVVNKEKERFEIPHSQLVRMMMKETDEWARSLGYHPYYVYRQKDILGNLENIGYAMPGKESVYNICIMEERQCIIGLGGGASTKLVGPNGKSFGRHGNPREPKAYVESIDAVTEKKMDLLKRLYEAMLQGQS</sequence>
<evidence type="ECO:0000259" key="1">
    <source>
        <dbReference type="PROSITE" id="PS51918"/>
    </source>
</evidence>
<dbReference type="PROSITE" id="PS51918">
    <property type="entry name" value="RADICAL_SAM"/>
    <property type="match status" value="1"/>
</dbReference>
<dbReference type="SMART" id="SM00729">
    <property type="entry name" value="Elp3"/>
    <property type="match status" value="1"/>
</dbReference>
<dbReference type="InterPro" id="IPR023404">
    <property type="entry name" value="rSAM_horseshoe"/>
</dbReference>
<dbReference type="InterPro" id="IPR007197">
    <property type="entry name" value="rSAM"/>
</dbReference>
<dbReference type="InterPro" id="IPR034505">
    <property type="entry name" value="Coproporphyrinogen-III_oxidase"/>
</dbReference>
<protein>
    <submittedName>
        <fullName evidence="2">Coproporphyrinogen III oxidase family protein</fullName>
    </submittedName>
</protein>
<dbReference type="SFLD" id="SFLDG01065">
    <property type="entry name" value="anaerobic_coproporphyrinogen-I"/>
    <property type="match status" value="1"/>
</dbReference>
<gene>
    <name evidence="2" type="ORF">ACFO8Q_04245</name>
</gene>
<dbReference type="RefSeq" id="WP_380024488.1">
    <property type="nucleotide sequence ID" value="NZ_JBHSHC010000025.1"/>
</dbReference>